<evidence type="ECO:0000256" key="3">
    <source>
        <dbReference type="SAM" id="MobiDB-lite"/>
    </source>
</evidence>
<feature type="chain" id="PRO_5007852968" description="AA9 family lytic polysaccharide monooxygenase" evidence="4">
    <location>
        <begin position="17"/>
        <end position="239"/>
    </location>
</feature>
<dbReference type="EC" id="1.14.99.56" evidence="2"/>
<evidence type="ECO:0000313" key="7">
    <source>
        <dbReference type="Proteomes" id="UP000076722"/>
    </source>
</evidence>
<dbReference type="GO" id="GO:0030248">
    <property type="term" value="F:cellulose binding"/>
    <property type="evidence" value="ECO:0007669"/>
    <property type="project" value="UniProtKB-UniRule"/>
</dbReference>
<feature type="region of interest" description="Disordered" evidence="3">
    <location>
        <begin position="218"/>
        <end position="239"/>
    </location>
</feature>
<keyword evidence="4" id="KW-0732">Signal</keyword>
<dbReference type="GO" id="GO:0008810">
    <property type="term" value="F:cellulase activity"/>
    <property type="evidence" value="ECO:0007669"/>
    <property type="project" value="UniProtKB-UniRule"/>
</dbReference>
<proteinExistence type="predicted"/>
<dbReference type="PANTHER" id="PTHR33353:SF32">
    <property type="entry name" value="ENDO-BETA-1,4-GLUCANASE D"/>
    <property type="match status" value="1"/>
</dbReference>
<dbReference type="GO" id="GO:0005576">
    <property type="term" value="C:extracellular region"/>
    <property type="evidence" value="ECO:0007669"/>
    <property type="project" value="UniProtKB-SubCell"/>
</dbReference>
<name>A0A164RUY0_9AGAM</name>
<dbReference type="GO" id="GO:0030245">
    <property type="term" value="P:cellulose catabolic process"/>
    <property type="evidence" value="ECO:0007669"/>
    <property type="project" value="UniProtKB-UniRule"/>
</dbReference>
<accession>A0A164RUY0</accession>
<feature type="domain" description="Auxiliary Activity family 9 catalytic" evidence="5">
    <location>
        <begin position="40"/>
        <end position="211"/>
    </location>
</feature>
<evidence type="ECO:0000256" key="4">
    <source>
        <dbReference type="SAM" id="SignalP"/>
    </source>
</evidence>
<dbReference type="InterPro" id="IPR005103">
    <property type="entry name" value="AA9_LPMO"/>
</dbReference>
<keyword evidence="2" id="KW-0964">Secreted</keyword>
<keyword evidence="2" id="KW-0136">Cellulose degradation</keyword>
<evidence type="ECO:0000256" key="1">
    <source>
        <dbReference type="ARBA" id="ARBA00023157"/>
    </source>
</evidence>
<sequence length="239" mass="24277">MITPFFALVYAAVVSAAGSALTAISVNGGPWDTTSTRPSPAGGPPVLNVLAPEIICGYNGTIPVKGVTTVVGGKSNVTVLWSPDSHIGPNLIYVAPVPSPYITPVTGLKWTKISQQGISIPGGGGTGWSSPLPGGQYHFIIPPTLAPGPYLLRAESLVLPNGGNFKTAESFVGCIQINVTLTPPGPPPSIAVPFPGAYSPGDPGLTWNLAAPPPPPYPFPGGPVWPSGATTNDNDVGDI</sequence>
<evidence type="ECO:0000313" key="6">
    <source>
        <dbReference type="EMBL" id="KZS90908.1"/>
    </source>
</evidence>
<dbReference type="InterPro" id="IPR049892">
    <property type="entry name" value="AA9"/>
</dbReference>
<keyword evidence="1 2" id="KW-1015">Disulfide bond</keyword>
<feature type="signal peptide" evidence="4">
    <location>
        <begin position="1"/>
        <end position="16"/>
    </location>
</feature>
<feature type="compositionally biased region" description="Polar residues" evidence="3">
    <location>
        <begin position="228"/>
        <end position="239"/>
    </location>
</feature>
<keyword evidence="7" id="KW-1185">Reference proteome</keyword>
<comment type="function">
    <text evidence="2">Lytic polysaccharide monooxygenase (LMPO) that depolymerizes crystalline and amorphous polysaccharides via the oxidation of scissile alpha- or beta-(1-4)-glycosidic bonds, yielding C1 and/or C4 oxidation products. Catalysis by LPMOs requires the reduction of the active-site copper from Cu(II) to Cu(I) by a reducing agent and H(2)O(2) or O(2) as a cosubstrate.</text>
</comment>
<evidence type="ECO:0000256" key="2">
    <source>
        <dbReference type="RuleBase" id="RU368122"/>
    </source>
</evidence>
<dbReference type="EMBL" id="KV419418">
    <property type="protein sequence ID" value="KZS90908.1"/>
    <property type="molecule type" value="Genomic_DNA"/>
</dbReference>
<protein>
    <recommendedName>
        <fullName evidence="2">AA9 family lytic polysaccharide monooxygenase</fullName>
        <ecNumber evidence="2">1.14.99.56</ecNumber>
    </recommendedName>
    <alternativeName>
        <fullName evidence="2">Endo-beta-1,4-glucanase</fullName>
    </alternativeName>
    <alternativeName>
        <fullName evidence="2">Glycosyl hydrolase 61 family protein</fullName>
    </alternativeName>
</protein>
<evidence type="ECO:0000259" key="5">
    <source>
        <dbReference type="Pfam" id="PF03443"/>
    </source>
</evidence>
<organism evidence="6 7">
    <name type="scientific">Sistotremastrum niveocremeum HHB9708</name>
    <dbReference type="NCBI Taxonomy" id="1314777"/>
    <lineage>
        <taxon>Eukaryota</taxon>
        <taxon>Fungi</taxon>
        <taxon>Dikarya</taxon>
        <taxon>Basidiomycota</taxon>
        <taxon>Agaricomycotina</taxon>
        <taxon>Agaricomycetes</taxon>
        <taxon>Sistotremastrales</taxon>
        <taxon>Sistotremastraceae</taxon>
        <taxon>Sertulicium</taxon>
        <taxon>Sertulicium niveocremeum</taxon>
    </lineage>
</organism>
<comment type="catalytic activity">
    <reaction evidence="2">
        <text>[(1-&gt;4)-beta-D-glucosyl]n+m + reduced acceptor + O2 = 4-dehydro-beta-D-glucosyl-[(1-&gt;4)-beta-D-glucosyl]n-1 + [(1-&gt;4)-beta-D-glucosyl]m + acceptor + H2O.</text>
        <dbReference type="EC" id="1.14.99.56"/>
    </reaction>
</comment>
<dbReference type="AlphaFoldDB" id="A0A164RUY0"/>
<dbReference type="Gene3D" id="2.70.50.70">
    <property type="match status" value="1"/>
</dbReference>
<comment type="subcellular location">
    <subcellularLocation>
        <location evidence="2">Secreted</location>
    </subcellularLocation>
</comment>
<dbReference type="Proteomes" id="UP000076722">
    <property type="component" value="Unassembled WGS sequence"/>
</dbReference>
<dbReference type="PANTHER" id="PTHR33353">
    <property type="entry name" value="PUTATIVE (AFU_ORTHOLOGUE AFUA_1G12560)-RELATED"/>
    <property type="match status" value="1"/>
</dbReference>
<comment type="domain">
    <text evidence="2">Has a modular structure: an endo-beta-1,4-glucanase catalytic module at the N-terminus, a linker rich in serines and threonines, and a C-terminal carbohydrate-binding module (CBM).</text>
</comment>
<dbReference type="Pfam" id="PF03443">
    <property type="entry name" value="AA9"/>
    <property type="match status" value="1"/>
</dbReference>
<keyword evidence="2" id="KW-0119">Carbohydrate metabolism</keyword>
<reference evidence="6 7" key="1">
    <citation type="journal article" date="2016" name="Mol. Biol. Evol.">
        <title>Comparative Genomics of Early-Diverging Mushroom-Forming Fungi Provides Insights into the Origins of Lignocellulose Decay Capabilities.</title>
        <authorList>
            <person name="Nagy L.G."/>
            <person name="Riley R."/>
            <person name="Tritt A."/>
            <person name="Adam C."/>
            <person name="Daum C."/>
            <person name="Floudas D."/>
            <person name="Sun H."/>
            <person name="Yadav J.S."/>
            <person name="Pangilinan J."/>
            <person name="Larsson K.H."/>
            <person name="Matsuura K."/>
            <person name="Barry K."/>
            <person name="Labutti K."/>
            <person name="Kuo R."/>
            <person name="Ohm R.A."/>
            <person name="Bhattacharya S.S."/>
            <person name="Shirouzu T."/>
            <person name="Yoshinaga Y."/>
            <person name="Martin F.M."/>
            <person name="Grigoriev I.V."/>
            <person name="Hibbett D.S."/>
        </authorList>
    </citation>
    <scope>NUCLEOTIDE SEQUENCE [LARGE SCALE GENOMIC DNA]</scope>
    <source>
        <strain evidence="6 7">HHB9708</strain>
    </source>
</reference>
<gene>
    <name evidence="6" type="ORF">SISNIDRAFT_487925</name>
</gene>
<keyword evidence="2" id="KW-0624">Polysaccharide degradation</keyword>